<name>A0ABY5DH80_9GAMM</name>
<evidence type="ECO:0000313" key="2">
    <source>
        <dbReference type="Proteomes" id="UP001055955"/>
    </source>
</evidence>
<dbReference type="Proteomes" id="UP001055955">
    <property type="component" value="Chromosome"/>
</dbReference>
<proteinExistence type="predicted"/>
<protein>
    <submittedName>
        <fullName evidence="1">Uncharacterized protein</fullName>
    </submittedName>
</protein>
<accession>A0ABY5DH80</accession>
<gene>
    <name evidence="1" type="ORF">MMH89_02620</name>
</gene>
<organism evidence="1 2">
    <name type="scientific">Candidatus Comchoanobacter bicostacola</name>
    <dbReference type="NCBI Taxonomy" id="2919598"/>
    <lineage>
        <taxon>Bacteria</taxon>
        <taxon>Pseudomonadati</taxon>
        <taxon>Pseudomonadota</taxon>
        <taxon>Gammaproteobacteria</taxon>
        <taxon>Candidatus Comchoanobacterales</taxon>
        <taxon>Candidatus Comchoanobacteraceae</taxon>
        <taxon>Candidatus Comchoanobacter</taxon>
    </lineage>
</organism>
<evidence type="ECO:0000313" key="1">
    <source>
        <dbReference type="EMBL" id="UTC24118.1"/>
    </source>
</evidence>
<sequence>MIKDKLKGKITKMRLLLLNSGLSIEKITKHLLAKFPIKILIPVPDTGLMNVSRLAMIERVRIFLLCCERIAQLWDKHSQDEGENAMFVNTPSLPAIHAEYLVFYIFNFTELCEDRYSVTAGDDLVFDSRECSNEYRIGL</sequence>
<dbReference type="RefSeq" id="WP_258567902.1">
    <property type="nucleotide sequence ID" value="NZ_CP092900.1"/>
</dbReference>
<keyword evidence="2" id="KW-1185">Reference proteome</keyword>
<dbReference type="EMBL" id="CP092900">
    <property type="protein sequence ID" value="UTC24118.1"/>
    <property type="molecule type" value="Genomic_DNA"/>
</dbReference>
<reference evidence="1 2" key="1">
    <citation type="journal article" date="2022" name="Nat. Microbiol.">
        <title>The microbiome of a bacterivorous marine choanoflagellate contains a resource-demanding obligate bacterial associate.</title>
        <authorList>
            <person name="Needham D.M."/>
            <person name="Poirier C."/>
            <person name="Bachy C."/>
            <person name="George E.E."/>
            <person name="Wilken S."/>
            <person name="Yung C.C.M."/>
            <person name="Limardo A.J."/>
            <person name="Morando M."/>
            <person name="Sudek L."/>
            <person name="Malmstrom R.R."/>
            <person name="Keeling P.J."/>
            <person name="Santoro A.E."/>
            <person name="Worden A.Z."/>
        </authorList>
    </citation>
    <scope>NUCLEOTIDE SEQUENCE [LARGE SCALE GENOMIC DNA]</scope>
    <source>
        <strain evidence="1 2">Comchoano-1</strain>
    </source>
</reference>